<keyword evidence="3" id="KW-1185">Reference proteome</keyword>
<dbReference type="OrthoDB" id="9101869at2"/>
<dbReference type="RefSeq" id="WP_157696044.1">
    <property type="nucleotide sequence ID" value="NZ_FCOI02000002.1"/>
</dbReference>
<name>A0A157ZN66_9BURK</name>
<organism evidence="2 3">
    <name type="scientific">Caballeronia temeraria</name>
    <dbReference type="NCBI Taxonomy" id="1777137"/>
    <lineage>
        <taxon>Bacteria</taxon>
        <taxon>Pseudomonadati</taxon>
        <taxon>Pseudomonadota</taxon>
        <taxon>Betaproteobacteria</taxon>
        <taxon>Burkholderiales</taxon>
        <taxon>Burkholderiaceae</taxon>
        <taxon>Caballeronia</taxon>
    </lineage>
</organism>
<evidence type="ECO:0000259" key="1">
    <source>
        <dbReference type="PROSITE" id="PS51688"/>
    </source>
</evidence>
<evidence type="ECO:0000313" key="3">
    <source>
        <dbReference type="Proteomes" id="UP000054624"/>
    </source>
</evidence>
<dbReference type="Pfam" id="PF13884">
    <property type="entry name" value="Peptidase_S74"/>
    <property type="match status" value="1"/>
</dbReference>
<dbReference type="Proteomes" id="UP000054624">
    <property type="component" value="Unassembled WGS sequence"/>
</dbReference>
<dbReference type="EMBL" id="FCOI02000002">
    <property type="protein sequence ID" value="SAK46407.1"/>
    <property type="molecule type" value="Genomic_DNA"/>
</dbReference>
<gene>
    <name evidence="2" type="ORF">AWB76_00906</name>
</gene>
<dbReference type="AlphaFoldDB" id="A0A157ZN66"/>
<feature type="domain" description="Peptidase S74" evidence="1">
    <location>
        <begin position="357"/>
        <end position="443"/>
    </location>
</feature>
<dbReference type="InterPro" id="IPR030392">
    <property type="entry name" value="S74_ICA"/>
</dbReference>
<reference evidence="3" key="1">
    <citation type="submission" date="2016-01" db="EMBL/GenBank/DDBJ databases">
        <authorList>
            <person name="Peeters Charlotte."/>
        </authorList>
    </citation>
    <scope>NUCLEOTIDE SEQUENCE [LARGE SCALE GENOMIC DNA]</scope>
</reference>
<dbReference type="PROSITE" id="PS51688">
    <property type="entry name" value="ICA"/>
    <property type="match status" value="1"/>
</dbReference>
<sequence length="450" mass="45032">MSTELIFTLDGDQGQIAASFGAFLPIAMSGTLQDTLNTIAAAETSVANAVQASQNAIQASAAATQSASDAAGSATLATTQASNSSASASAASDSAIQAATSAGTANTAASQASASATAAANSAASITLPLPVTSGGTGTTTVSGARSALGLGTAATQNTGTSGANVPLLNAANTWASQQTFSVRPTFNAQTPWDSGNLANPMTLDTTQTVSGAKTFSQGIVSNGASNTLGGTASTAGLELGGTTTTTSFIDFHSVGGSGNDYDCRIIASGGTAGTLGKGTLNYTANTHQFNGAALFGTNLTIQNYSNLALSGPAYTAYLRADSTGLVGFINNAGNAWNLQITDAGAVIARANITGYSDERLKYNWEPLPSDTISKVAALEKSGTFDRTDIEGRFVGVGAQSFQAIIPEAVKDVNGTLTVDYGGAALALCVELCREIEHLRERIAQLGGAQ</sequence>
<protein>
    <recommendedName>
        <fullName evidence="1">Peptidase S74 domain-containing protein</fullName>
    </recommendedName>
</protein>
<proteinExistence type="predicted"/>
<dbReference type="STRING" id="1777137.AWB76_00906"/>
<evidence type="ECO:0000313" key="2">
    <source>
        <dbReference type="EMBL" id="SAK46407.1"/>
    </source>
</evidence>
<accession>A0A157ZN66</accession>